<evidence type="ECO:0000313" key="1">
    <source>
        <dbReference type="EMBL" id="JAH58293.1"/>
    </source>
</evidence>
<accession>A0A0E9U002</accession>
<name>A0A0E9U002_ANGAN</name>
<reference evidence="1" key="1">
    <citation type="submission" date="2014-11" db="EMBL/GenBank/DDBJ databases">
        <authorList>
            <person name="Amaro Gonzalez C."/>
        </authorList>
    </citation>
    <scope>NUCLEOTIDE SEQUENCE</scope>
</reference>
<reference evidence="1" key="2">
    <citation type="journal article" date="2015" name="Fish Shellfish Immunol.">
        <title>Early steps in the European eel (Anguilla anguilla)-Vibrio vulnificus interaction in the gills: Role of the RtxA13 toxin.</title>
        <authorList>
            <person name="Callol A."/>
            <person name="Pajuelo D."/>
            <person name="Ebbesson L."/>
            <person name="Teles M."/>
            <person name="MacKenzie S."/>
            <person name="Amaro C."/>
        </authorList>
    </citation>
    <scope>NUCLEOTIDE SEQUENCE</scope>
</reference>
<sequence>MLSSASCFEKPQLTVMRFQPMVTDFITIFK</sequence>
<dbReference type="EMBL" id="GBXM01050284">
    <property type="protein sequence ID" value="JAH58293.1"/>
    <property type="molecule type" value="Transcribed_RNA"/>
</dbReference>
<proteinExistence type="predicted"/>
<organism evidence="1">
    <name type="scientific">Anguilla anguilla</name>
    <name type="common">European freshwater eel</name>
    <name type="synonym">Muraena anguilla</name>
    <dbReference type="NCBI Taxonomy" id="7936"/>
    <lineage>
        <taxon>Eukaryota</taxon>
        <taxon>Metazoa</taxon>
        <taxon>Chordata</taxon>
        <taxon>Craniata</taxon>
        <taxon>Vertebrata</taxon>
        <taxon>Euteleostomi</taxon>
        <taxon>Actinopterygii</taxon>
        <taxon>Neopterygii</taxon>
        <taxon>Teleostei</taxon>
        <taxon>Anguilliformes</taxon>
        <taxon>Anguillidae</taxon>
        <taxon>Anguilla</taxon>
    </lineage>
</organism>
<dbReference type="AlphaFoldDB" id="A0A0E9U002"/>
<protein>
    <submittedName>
        <fullName evidence="1">Uncharacterized protein</fullName>
    </submittedName>
</protein>